<evidence type="ECO:0008006" key="4">
    <source>
        <dbReference type="Google" id="ProtNLM"/>
    </source>
</evidence>
<dbReference type="EMBL" id="JAVRRD010000025">
    <property type="protein sequence ID" value="KAK5047507.1"/>
    <property type="molecule type" value="Genomic_DNA"/>
</dbReference>
<reference evidence="2 3" key="1">
    <citation type="submission" date="2023-08" db="EMBL/GenBank/DDBJ databases">
        <title>Black Yeasts Isolated from many extreme environments.</title>
        <authorList>
            <person name="Coleine C."/>
            <person name="Stajich J.E."/>
            <person name="Selbmann L."/>
        </authorList>
    </citation>
    <scope>NUCLEOTIDE SEQUENCE [LARGE SCALE GENOMIC DNA]</scope>
    <source>
        <strain evidence="2 3">CCFEE 5792</strain>
    </source>
</reference>
<protein>
    <recommendedName>
        <fullName evidence="4">Carboxylic ester hydrolase</fullName>
    </recommendedName>
</protein>
<evidence type="ECO:0000313" key="2">
    <source>
        <dbReference type="EMBL" id="KAK5047507.1"/>
    </source>
</evidence>
<evidence type="ECO:0000313" key="3">
    <source>
        <dbReference type="Proteomes" id="UP001358417"/>
    </source>
</evidence>
<dbReference type="RefSeq" id="XP_064703051.1">
    <property type="nucleotide sequence ID" value="XM_064850164.1"/>
</dbReference>
<organism evidence="2 3">
    <name type="scientific">Exophiala bonariae</name>
    <dbReference type="NCBI Taxonomy" id="1690606"/>
    <lineage>
        <taxon>Eukaryota</taxon>
        <taxon>Fungi</taxon>
        <taxon>Dikarya</taxon>
        <taxon>Ascomycota</taxon>
        <taxon>Pezizomycotina</taxon>
        <taxon>Eurotiomycetes</taxon>
        <taxon>Chaetothyriomycetidae</taxon>
        <taxon>Chaetothyriales</taxon>
        <taxon>Herpotrichiellaceae</taxon>
        <taxon>Exophiala</taxon>
    </lineage>
</organism>
<dbReference type="GeneID" id="89974775"/>
<feature type="signal peptide" evidence="1">
    <location>
        <begin position="1"/>
        <end position="21"/>
    </location>
</feature>
<proteinExistence type="predicted"/>
<dbReference type="AlphaFoldDB" id="A0AAV9N386"/>
<keyword evidence="3" id="KW-1185">Reference proteome</keyword>
<comment type="caution">
    <text evidence="2">The sequence shown here is derived from an EMBL/GenBank/DDBJ whole genome shotgun (WGS) entry which is preliminary data.</text>
</comment>
<gene>
    <name evidence="2" type="ORF">LTR84_006604</name>
</gene>
<keyword evidence="1" id="KW-0732">Signal</keyword>
<name>A0AAV9N386_9EURO</name>
<sequence length="187" mass="20154">MGLSFVLRSLAVFYPIFFIAAATPEIHWVDCKDHVPPSDVFDPAGIDLENLPPTLMCGRIAVPMDYSQPLDGSNNITLGLAMHRPSNPKGIIFFSPGGSDNAVVHAWNFALGINSPFTPNFSGLGDPASQDEFEASKAASATAIQSWIEASSPPGIIKYVGTREVVEDFNQIREALGYEKIHYLGGS</sequence>
<evidence type="ECO:0000256" key="1">
    <source>
        <dbReference type="SAM" id="SignalP"/>
    </source>
</evidence>
<feature type="chain" id="PRO_5043608897" description="Carboxylic ester hydrolase" evidence="1">
    <location>
        <begin position="22"/>
        <end position="187"/>
    </location>
</feature>
<dbReference type="Proteomes" id="UP001358417">
    <property type="component" value="Unassembled WGS sequence"/>
</dbReference>
<accession>A0AAV9N386</accession>